<dbReference type="PANTHER" id="PTHR42978:SF5">
    <property type="entry name" value="METALLO-BETA-LACTAMASE DOMAIN-CONTAINING PROTEIN"/>
    <property type="match status" value="1"/>
</dbReference>
<reference evidence="6" key="1">
    <citation type="submission" date="2014-09" db="EMBL/GenBank/DDBJ databases">
        <title>Genome sequence of the luminous mushroom Mycena chlorophos for searching fungal bioluminescence genes.</title>
        <authorList>
            <person name="Tanaka Y."/>
            <person name="Kasuga D."/>
            <person name="Oba Y."/>
            <person name="Hase S."/>
            <person name="Sato K."/>
            <person name="Oba Y."/>
            <person name="Sakakibara Y."/>
        </authorList>
    </citation>
    <scope>NUCLEOTIDE SEQUENCE</scope>
</reference>
<sequence>MSTYRDLGIPTSSSTVTVKVFDSIQAGDHGKVSIPAENFYAPILPGHTKLACPVFAFLIEHPASGTRVMFDLGLRKDLENAAPPSAAFFQQVLPNSERDVVDLLAVSGVPGESLSAVIWSHAHADHSGDMSRLPKTVDLVISKDLSTATYETDPHSVLLPSDFAGRKLVKIDFDTSKLKIGGFRAHDYFGDGSMYLLDVPGHQAGHICGLVRVTPTTFLLLGGDACHHPGALRPTQAHQKHFPCPGALVEAVRKSVSAAHFSSGSVDAPFDLLARDKPVLHVHEAKFHADAQLAQTSVDALAVFDGNPDVFVVLAHDSSLLPLFDNNYPVVLNAWKEKGWKERNVWAFLQEGNPAFRFDVRE</sequence>
<dbReference type="InterPro" id="IPR036866">
    <property type="entry name" value="RibonucZ/Hydroxyglut_hydro"/>
</dbReference>
<gene>
    <name evidence="6" type="ORF">MCHLO_01573</name>
</gene>
<evidence type="ECO:0000259" key="5">
    <source>
        <dbReference type="SMART" id="SM00849"/>
    </source>
</evidence>
<dbReference type="InterPro" id="IPR001279">
    <property type="entry name" value="Metallo-B-lactamas"/>
</dbReference>
<evidence type="ECO:0000256" key="1">
    <source>
        <dbReference type="ARBA" id="ARBA00007749"/>
    </source>
</evidence>
<protein>
    <submittedName>
        <fullName evidence="6">Metallo-beta-lactamase superfamily protein</fullName>
    </submittedName>
</protein>
<keyword evidence="4" id="KW-0862">Zinc</keyword>
<evidence type="ECO:0000313" key="7">
    <source>
        <dbReference type="Proteomes" id="UP000815677"/>
    </source>
</evidence>
<dbReference type="EMBL" id="DF839448">
    <property type="protein sequence ID" value="GAT43913.1"/>
    <property type="molecule type" value="Genomic_DNA"/>
</dbReference>
<accession>A0ABQ0KYD8</accession>
<dbReference type="CDD" id="cd07730">
    <property type="entry name" value="metallo-hydrolase-like_MBL-fold"/>
    <property type="match status" value="1"/>
</dbReference>
<keyword evidence="7" id="KW-1185">Reference proteome</keyword>
<organism evidence="6 7">
    <name type="scientific">Mycena chlorophos</name>
    <name type="common">Agaric fungus</name>
    <name type="synonym">Agaricus chlorophos</name>
    <dbReference type="NCBI Taxonomy" id="658473"/>
    <lineage>
        <taxon>Eukaryota</taxon>
        <taxon>Fungi</taxon>
        <taxon>Dikarya</taxon>
        <taxon>Basidiomycota</taxon>
        <taxon>Agaricomycotina</taxon>
        <taxon>Agaricomycetes</taxon>
        <taxon>Agaricomycetidae</taxon>
        <taxon>Agaricales</taxon>
        <taxon>Marasmiineae</taxon>
        <taxon>Mycenaceae</taxon>
        <taxon>Mycena</taxon>
    </lineage>
</organism>
<dbReference type="PANTHER" id="PTHR42978">
    <property type="entry name" value="QUORUM-QUENCHING LACTONASE YTNP-RELATED-RELATED"/>
    <property type="match status" value="1"/>
</dbReference>
<dbReference type="SMART" id="SM00849">
    <property type="entry name" value="Lactamase_B"/>
    <property type="match status" value="1"/>
</dbReference>
<dbReference type="Proteomes" id="UP000815677">
    <property type="component" value="Unassembled WGS sequence"/>
</dbReference>
<keyword evidence="2" id="KW-0479">Metal-binding</keyword>
<feature type="domain" description="Metallo-beta-lactamase" evidence="5">
    <location>
        <begin position="53"/>
        <end position="260"/>
    </location>
</feature>
<evidence type="ECO:0000313" key="6">
    <source>
        <dbReference type="EMBL" id="GAT43913.1"/>
    </source>
</evidence>
<evidence type="ECO:0000256" key="3">
    <source>
        <dbReference type="ARBA" id="ARBA00022801"/>
    </source>
</evidence>
<proteinExistence type="inferred from homology"/>
<evidence type="ECO:0000256" key="2">
    <source>
        <dbReference type="ARBA" id="ARBA00022723"/>
    </source>
</evidence>
<name>A0ABQ0KYD8_MYCCL</name>
<dbReference type="SUPFAM" id="SSF56281">
    <property type="entry name" value="Metallo-hydrolase/oxidoreductase"/>
    <property type="match status" value="1"/>
</dbReference>
<evidence type="ECO:0000256" key="4">
    <source>
        <dbReference type="ARBA" id="ARBA00022833"/>
    </source>
</evidence>
<keyword evidence="3" id="KW-0378">Hydrolase</keyword>
<comment type="similarity">
    <text evidence="1">Belongs to the metallo-beta-lactamase superfamily.</text>
</comment>
<dbReference type="InterPro" id="IPR051013">
    <property type="entry name" value="MBL_superfamily_lactonases"/>
</dbReference>
<dbReference type="Pfam" id="PF00753">
    <property type="entry name" value="Lactamase_B"/>
    <property type="match status" value="1"/>
</dbReference>
<dbReference type="Gene3D" id="3.60.15.10">
    <property type="entry name" value="Ribonuclease Z/Hydroxyacylglutathione hydrolase-like"/>
    <property type="match status" value="1"/>
</dbReference>